<reference evidence="1 2" key="1">
    <citation type="journal article" date="2019" name="Int. J. Syst. Evol. Microbiol.">
        <title>The Global Catalogue of Microorganisms (GCM) 10K type strain sequencing project: providing services to taxonomists for standard genome sequencing and annotation.</title>
        <authorList>
            <consortium name="The Broad Institute Genomics Platform"/>
            <consortium name="The Broad Institute Genome Sequencing Center for Infectious Disease"/>
            <person name="Wu L."/>
            <person name="Ma J."/>
        </authorList>
    </citation>
    <scope>NUCLEOTIDE SEQUENCE [LARGE SCALE GENOMIC DNA]</scope>
    <source>
        <strain evidence="1 2">JCM 3272</strain>
    </source>
</reference>
<evidence type="ECO:0000313" key="2">
    <source>
        <dbReference type="Proteomes" id="UP001501444"/>
    </source>
</evidence>
<proteinExistence type="predicted"/>
<protein>
    <submittedName>
        <fullName evidence="1">Uncharacterized protein</fullName>
    </submittedName>
</protein>
<dbReference type="InterPro" id="IPR006311">
    <property type="entry name" value="TAT_signal"/>
</dbReference>
<sequence>MKHRNTLRRLALVAGLALGLGLAVLTGPAQASLAYPPGPTIIGPDI</sequence>
<dbReference type="Proteomes" id="UP001501444">
    <property type="component" value="Unassembled WGS sequence"/>
</dbReference>
<dbReference type="EMBL" id="BAAARV010000064">
    <property type="protein sequence ID" value="GAA2366688.1"/>
    <property type="molecule type" value="Genomic_DNA"/>
</dbReference>
<gene>
    <name evidence="1" type="ORF">GCM10010170_065690</name>
</gene>
<dbReference type="RefSeq" id="WP_344616456.1">
    <property type="nucleotide sequence ID" value="NZ_BAAARV010000064.1"/>
</dbReference>
<evidence type="ECO:0000313" key="1">
    <source>
        <dbReference type="EMBL" id="GAA2366688.1"/>
    </source>
</evidence>
<dbReference type="PROSITE" id="PS51318">
    <property type="entry name" value="TAT"/>
    <property type="match status" value="1"/>
</dbReference>
<accession>A0ABN3H1P1</accession>
<organism evidence="1 2">
    <name type="scientific">Dactylosporangium salmoneum</name>
    <dbReference type="NCBI Taxonomy" id="53361"/>
    <lineage>
        <taxon>Bacteria</taxon>
        <taxon>Bacillati</taxon>
        <taxon>Actinomycetota</taxon>
        <taxon>Actinomycetes</taxon>
        <taxon>Micromonosporales</taxon>
        <taxon>Micromonosporaceae</taxon>
        <taxon>Dactylosporangium</taxon>
    </lineage>
</organism>
<comment type="caution">
    <text evidence="1">The sequence shown here is derived from an EMBL/GenBank/DDBJ whole genome shotgun (WGS) entry which is preliminary data.</text>
</comment>
<keyword evidence="2" id="KW-1185">Reference proteome</keyword>
<name>A0ABN3H1P1_9ACTN</name>